<evidence type="ECO:0000313" key="3">
    <source>
        <dbReference type="Proteomes" id="UP000683507"/>
    </source>
</evidence>
<dbReference type="Gene3D" id="3.30.300.30">
    <property type="match status" value="1"/>
</dbReference>
<dbReference type="InterPro" id="IPR000873">
    <property type="entry name" value="AMP-dep_synth/lig_dom"/>
</dbReference>
<reference evidence="2" key="1">
    <citation type="submission" date="2021-04" db="EMBL/GenBank/DDBJ databases">
        <authorList>
            <person name="Rodrigo-Torres L."/>
            <person name="Arahal R. D."/>
            <person name="Lucena T."/>
        </authorList>
    </citation>
    <scope>NUCLEOTIDE SEQUENCE</scope>
    <source>
        <strain evidence="2">AS29M-1</strain>
    </source>
</reference>
<sequence>MIEGFLKATKNSPSSVAIIDTNGERYSYQELYTQAQRIAQCINEDSHCVGIYTDNNFFTYAAVLGVLLKNKTFVPLNNKFPDERLGNIIQQSNVWQVIACEESKEKVQEIADVDLVVADETSEEIEINFDWGYTPSDIAYILFTSGSTGVPKGIPISYKNFTSFIGSLTKKFELNEENKVLQAFELSFDVSIGLTFMALNSGAQLVLAPLDGIIAVSAYKAIIDFKIDFVTLPPSAVNYQEKYKLIPQLEIPFVRTTLFTGEALPYEVVRKWKSVARYTDVYNAYGPTEVTVWSYFYKLNDSSDIELVNGLCPIGQPLTGVDVMIQPMDGEKENKGELLLGGDHVFEKYHHDPDKTKNAFYIDEERKKWYRTGDAVLLNDLGNVVYINRLDNQVKVNGYRIELGEIEHALRKILKVDTAVVLVGEDEKGNKQLEAFLDVDVDTKKMQEELSNSLTFYMIPKVYHNIVTFPVNTNGKIDRKELQKRINES</sequence>
<dbReference type="GO" id="GO:0044550">
    <property type="term" value="P:secondary metabolite biosynthetic process"/>
    <property type="evidence" value="ECO:0007669"/>
    <property type="project" value="TreeGrafter"/>
</dbReference>
<dbReference type="KEGG" id="ptan:CRYO30217_01043"/>
<dbReference type="Pfam" id="PF00501">
    <property type="entry name" value="AMP-binding"/>
    <property type="match status" value="1"/>
</dbReference>
<dbReference type="PANTHER" id="PTHR45527:SF1">
    <property type="entry name" value="FATTY ACID SYNTHASE"/>
    <property type="match status" value="1"/>
</dbReference>
<dbReference type="InterPro" id="IPR045851">
    <property type="entry name" value="AMP-bd_C_sf"/>
</dbReference>
<protein>
    <submittedName>
        <fullName evidence="2">Dimodular nonribosomal peptide synthase</fullName>
    </submittedName>
</protein>
<name>A0A916JKR2_9FLAO</name>
<dbReference type="GO" id="GO:0031177">
    <property type="term" value="F:phosphopantetheine binding"/>
    <property type="evidence" value="ECO:0007669"/>
    <property type="project" value="TreeGrafter"/>
</dbReference>
<dbReference type="PROSITE" id="PS00455">
    <property type="entry name" value="AMP_BINDING"/>
    <property type="match status" value="1"/>
</dbReference>
<keyword evidence="3" id="KW-1185">Reference proteome</keyword>
<evidence type="ECO:0000313" key="2">
    <source>
        <dbReference type="EMBL" id="CAG5079741.1"/>
    </source>
</evidence>
<organism evidence="2 3">
    <name type="scientific">Parvicella tangerina</name>
    <dbReference type="NCBI Taxonomy" id="2829795"/>
    <lineage>
        <taxon>Bacteria</taxon>
        <taxon>Pseudomonadati</taxon>
        <taxon>Bacteroidota</taxon>
        <taxon>Flavobacteriia</taxon>
        <taxon>Flavobacteriales</taxon>
        <taxon>Parvicellaceae</taxon>
        <taxon>Parvicella</taxon>
    </lineage>
</organism>
<dbReference type="Proteomes" id="UP000683507">
    <property type="component" value="Chromosome"/>
</dbReference>
<dbReference type="InterPro" id="IPR042099">
    <property type="entry name" value="ANL_N_sf"/>
</dbReference>
<evidence type="ECO:0000259" key="1">
    <source>
        <dbReference type="Pfam" id="PF00501"/>
    </source>
</evidence>
<dbReference type="RefSeq" id="WP_258541262.1">
    <property type="nucleotide sequence ID" value="NZ_OU015584.1"/>
</dbReference>
<dbReference type="AlphaFoldDB" id="A0A916JKR2"/>
<proteinExistence type="predicted"/>
<gene>
    <name evidence="2" type="primary">dhbF</name>
    <name evidence="2" type="ORF">CRYO30217_01043</name>
</gene>
<dbReference type="Gene3D" id="3.40.50.12780">
    <property type="entry name" value="N-terminal domain of ligase-like"/>
    <property type="match status" value="1"/>
</dbReference>
<dbReference type="InterPro" id="IPR020845">
    <property type="entry name" value="AMP-binding_CS"/>
</dbReference>
<dbReference type="SUPFAM" id="SSF56801">
    <property type="entry name" value="Acetyl-CoA synthetase-like"/>
    <property type="match status" value="1"/>
</dbReference>
<dbReference type="GO" id="GO:0005737">
    <property type="term" value="C:cytoplasm"/>
    <property type="evidence" value="ECO:0007669"/>
    <property type="project" value="TreeGrafter"/>
</dbReference>
<feature type="domain" description="AMP-dependent synthetase/ligase" evidence="1">
    <location>
        <begin position="8"/>
        <end position="350"/>
    </location>
</feature>
<dbReference type="PANTHER" id="PTHR45527">
    <property type="entry name" value="NONRIBOSOMAL PEPTIDE SYNTHETASE"/>
    <property type="match status" value="1"/>
</dbReference>
<dbReference type="EMBL" id="OU015584">
    <property type="protein sequence ID" value="CAG5079741.1"/>
    <property type="molecule type" value="Genomic_DNA"/>
</dbReference>
<dbReference type="GO" id="GO:0043041">
    <property type="term" value="P:amino acid activation for nonribosomal peptide biosynthetic process"/>
    <property type="evidence" value="ECO:0007669"/>
    <property type="project" value="TreeGrafter"/>
</dbReference>
<accession>A0A916JKR2</accession>